<keyword evidence="4 6" id="KW-1133">Transmembrane helix</keyword>
<evidence type="ECO:0000313" key="8">
    <source>
        <dbReference type="Proteomes" id="UP000001036"/>
    </source>
</evidence>
<dbReference type="KEGG" id="cja:CJA_1639"/>
<accession>B3PER5</accession>
<feature type="transmembrane region" description="Helical" evidence="6">
    <location>
        <begin position="7"/>
        <end position="26"/>
    </location>
</feature>
<evidence type="ECO:0000256" key="5">
    <source>
        <dbReference type="ARBA" id="ARBA00023136"/>
    </source>
</evidence>
<dbReference type="GO" id="GO:0005886">
    <property type="term" value="C:plasma membrane"/>
    <property type="evidence" value="ECO:0007669"/>
    <property type="project" value="UniProtKB-SubCell"/>
</dbReference>
<keyword evidence="2" id="KW-1003">Cell membrane</keyword>
<dbReference type="InterPro" id="IPR022791">
    <property type="entry name" value="L-PG_synthase/AglD"/>
</dbReference>
<name>B3PER5_CELJU</name>
<dbReference type="HOGENOM" id="CLU_056539_0_1_6"/>
<comment type="subcellular location">
    <subcellularLocation>
        <location evidence="1">Cell membrane</location>
        <topology evidence="1">Multi-pass membrane protein</topology>
    </subcellularLocation>
</comment>
<keyword evidence="3 6" id="KW-0812">Transmembrane</keyword>
<feature type="transmembrane region" description="Helical" evidence="6">
    <location>
        <begin position="122"/>
        <end position="147"/>
    </location>
</feature>
<dbReference type="EMBL" id="CP000934">
    <property type="protein sequence ID" value="ACE83607.1"/>
    <property type="molecule type" value="Genomic_DNA"/>
</dbReference>
<evidence type="ECO:0000256" key="3">
    <source>
        <dbReference type="ARBA" id="ARBA00022692"/>
    </source>
</evidence>
<feature type="transmembrane region" description="Helical" evidence="6">
    <location>
        <begin position="78"/>
        <end position="102"/>
    </location>
</feature>
<dbReference type="Proteomes" id="UP000001036">
    <property type="component" value="Chromosome"/>
</dbReference>
<evidence type="ECO:0000256" key="6">
    <source>
        <dbReference type="SAM" id="Phobius"/>
    </source>
</evidence>
<sequence length="320" mass="35034">MMKLNKDYLWPIVGLAAVVFSAWLLYHQLRDISLDDILDSLYAIPLSGWALAALATLVAYAALAGYDRLALIHLRKRISWGFITAASFTAYAIGHNIGASVFSGAVVRYRAYSSKGLSATEVGVLVAFCSFTFALGSILLGGVVLLIEPALVNRFFEDLPLWVPILCGLLMLGLVALYVIGSSLKLKSLRFRKVKLQYPRMPIVLRQLIIGPLELIGAAAIIYFALPEASNPGFLLVLGIFLASFSAALVSHAPGGLGVLEVVFLIALPDVNPADVIAALLVFRLFYLLIPLAISLVMVLFFEHDQWLRRWQPKRPPPEQ</sequence>
<dbReference type="RefSeq" id="WP_012487263.1">
    <property type="nucleotide sequence ID" value="NC_010995.1"/>
</dbReference>
<dbReference type="AlphaFoldDB" id="B3PER5"/>
<protein>
    <submittedName>
        <fullName evidence="7">Putative membrane protein</fullName>
    </submittedName>
</protein>
<feature type="transmembrane region" description="Helical" evidence="6">
    <location>
        <begin position="204"/>
        <end position="226"/>
    </location>
</feature>
<evidence type="ECO:0000256" key="1">
    <source>
        <dbReference type="ARBA" id="ARBA00004651"/>
    </source>
</evidence>
<evidence type="ECO:0000313" key="7">
    <source>
        <dbReference type="EMBL" id="ACE83607.1"/>
    </source>
</evidence>
<feature type="transmembrane region" description="Helical" evidence="6">
    <location>
        <begin position="233"/>
        <end position="257"/>
    </location>
</feature>
<evidence type="ECO:0000256" key="2">
    <source>
        <dbReference type="ARBA" id="ARBA00022475"/>
    </source>
</evidence>
<keyword evidence="5 6" id="KW-0472">Membrane</keyword>
<evidence type="ECO:0000256" key="4">
    <source>
        <dbReference type="ARBA" id="ARBA00022989"/>
    </source>
</evidence>
<feature type="transmembrane region" description="Helical" evidence="6">
    <location>
        <begin position="46"/>
        <end position="66"/>
    </location>
</feature>
<keyword evidence="8" id="KW-1185">Reference proteome</keyword>
<feature type="transmembrane region" description="Helical" evidence="6">
    <location>
        <begin position="159"/>
        <end position="184"/>
    </location>
</feature>
<feature type="transmembrane region" description="Helical" evidence="6">
    <location>
        <begin position="277"/>
        <end position="302"/>
    </location>
</feature>
<dbReference type="Pfam" id="PF03706">
    <property type="entry name" value="LPG_synthase_TM"/>
    <property type="match status" value="1"/>
</dbReference>
<dbReference type="STRING" id="498211.CJA_1639"/>
<gene>
    <name evidence="7" type="ordered locus">CJA_1639</name>
</gene>
<organism evidence="7 8">
    <name type="scientific">Cellvibrio japonicus (strain Ueda107)</name>
    <name type="common">Pseudomonas fluorescens subsp. cellulosa</name>
    <dbReference type="NCBI Taxonomy" id="498211"/>
    <lineage>
        <taxon>Bacteria</taxon>
        <taxon>Pseudomonadati</taxon>
        <taxon>Pseudomonadota</taxon>
        <taxon>Gammaproteobacteria</taxon>
        <taxon>Cellvibrionales</taxon>
        <taxon>Cellvibrionaceae</taxon>
        <taxon>Cellvibrio</taxon>
    </lineage>
</organism>
<dbReference type="eggNOG" id="COG0392">
    <property type="taxonomic scope" value="Bacteria"/>
</dbReference>
<proteinExistence type="predicted"/>
<reference evidence="7 8" key="1">
    <citation type="journal article" date="2008" name="J. Bacteriol.">
        <title>Insights into plant cell wall degradation from the genome sequence of the soil bacterium Cellvibrio japonicus.</title>
        <authorList>
            <person name="Deboy R.T."/>
            <person name="Mongodin E.F."/>
            <person name="Fouts D.E."/>
            <person name="Tailford L.E."/>
            <person name="Khouri H."/>
            <person name="Emerson J.B."/>
            <person name="Mohamoud Y."/>
            <person name="Watkins K."/>
            <person name="Henrissat B."/>
            <person name="Gilbert H.J."/>
            <person name="Nelson K.E."/>
        </authorList>
    </citation>
    <scope>NUCLEOTIDE SEQUENCE [LARGE SCALE GENOMIC DNA]</scope>
    <source>
        <strain evidence="7 8">Ueda107</strain>
    </source>
</reference>